<evidence type="ECO:0000313" key="16">
    <source>
        <dbReference type="EMBL" id="MBB3204705.1"/>
    </source>
</evidence>
<dbReference type="InterPro" id="IPR014016">
    <property type="entry name" value="UvrD-like_ATP-bd"/>
</dbReference>
<evidence type="ECO:0000256" key="13">
    <source>
        <dbReference type="SAM" id="MobiDB-lite"/>
    </source>
</evidence>
<keyword evidence="2 12" id="KW-0547">Nucleotide-binding</keyword>
<keyword evidence="17" id="KW-1185">Reference proteome</keyword>
<dbReference type="SUPFAM" id="SSF52540">
    <property type="entry name" value="P-loop containing nucleoside triphosphate hydrolases"/>
    <property type="match status" value="1"/>
</dbReference>
<dbReference type="GO" id="GO:0033202">
    <property type="term" value="C:DNA helicase complex"/>
    <property type="evidence" value="ECO:0007669"/>
    <property type="project" value="TreeGrafter"/>
</dbReference>
<evidence type="ECO:0000256" key="5">
    <source>
        <dbReference type="ARBA" id="ARBA00022840"/>
    </source>
</evidence>
<dbReference type="InterPro" id="IPR014017">
    <property type="entry name" value="DNA_helicase_UvrD-like_C"/>
</dbReference>
<dbReference type="Gene3D" id="1.10.10.160">
    <property type="match status" value="1"/>
</dbReference>
<evidence type="ECO:0000256" key="10">
    <source>
        <dbReference type="ARBA" id="ARBA00034923"/>
    </source>
</evidence>
<feature type="region of interest" description="Disordered" evidence="13">
    <location>
        <begin position="673"/>
        <end position="723"/>
    </location>
</feature>
<feature type="binding site" evidence="12">
    <location>
        <begin position="46"/>
        <end position="53"/>
    </location>
    <ligand>
        <name>ATP</name>
        <dbReference type="ChEBI" id="CHEBI:30616"/>
    </ligand>
</feature>
<dbReference type="GO" id="GO:0005829">
    <property type="term" value="C:cytosol"/>
    <property type="evidence" value="ECO:0007669"/>
    <property type="project" value="TreeGrafter"/>
</dbReference>
<dbReference type="PROSITE" id="PS51217">
    <property type="entry name" value="UVRD_HELICASE_CTER"/>
    <property type="match status" value="1"/>
</dbReference>
<accession>A0A7W5DUC0</accession>
<keyword evidence="5 12" id="KW-0067">ATP-binding</keyword>
<comment type="caution">
    <text evidence="16">The sequence shown here is derived from an EMBL/GenBank/DDBJ whole genome shotgun (WGS) entry which is preliminary data.</text>
</comment>
<dbReference type="GO" id="GO:0009314">
    <property type="term" value="P:response to radiation"/>
    <property type="evidence" value="ECO:0007669"/>
    <property type="project" value="UniProtKB-ARBA"/>
</dbReference>
<proteinExistence type="inferred from homology"/>
<evidence type="ECO:0000256" key="8">
    <source>
        <dbReference type="ARBA" id="ARBA00034617"/>
    </source>
</evidence>
<dbReference type="CDD" id="cd18807">
    <property type="entry name" value="SF1_C_UvrD"/>
    <property type="match status" value="1"/>
</dbReference>
<dbReference type="InterPro" id="IPR013986">
    <property type="entry name" value="DExx_box_DNA_helicase_dom_sf"/>
</dbReference>
<keyword evidence="6" id="KW-0238">DNA-binding</keyword>
<evidence type="ECO:0000256" key="2">
    <source>
        <dbReference type="ARBA" id="ARBA00022741"/>
    </source>
</evidence>
<dbReference type="EC" id="5.6.2.4" evidence="9"/>
<protein>
    <recommendedName>
        <fullName evidence="9">DNA 3'-5' helicase</fullName>
        <ecNumber evidence="9">5.6.2.4</ecNumber>
    </recommendedName>
    <alternativeName>
        <fullName evidence="10">DNA 3'-5' helicase II</fullName>
    </alternativeName>
</protein>
<dbReference type="GO" id="GO:0000725">
    <property type="term" value="P:recombinational repair"/>
    <property type="evidence" value="ECO:0007669"/>
    <property type="project" value="TreeGrafter"/>
</dbReference>
<comment type="similarity">
    <text evidence="1">Belongs to the helicase family. UvrD subfamily.</text>
</comment>
<evidence type="ECO:0000256" key="11">
    <source>
        <dbReference type="ARBA" id="ARBA00048988"/>
    </source>
</evidence>
<dbReference type="AlphaFoldDB" id="A0A7W5DUC0"/>
<comment type="catalytic activity">
    <reaction evidence="11">
        <text>ATP + H2O = ADP + phosphate + H(+)</text>
        <dbReference type="Rhea" id="RHEA:13065"/>
        <dbReference type="ChEBI" id="CHEBI:15377"/>
        <dbReference type="ChEBI" id="CHEBI:15378"/>
        <dbReference type="ChEBI" id="CHEBI:30616"/>
        <dbReference type="ChEBI" id="CHEBI:43474"/>
        <dbReference type="ChEBI" id="CHEBI:456216"/>
        <dbReference type="EC" id="5.6.2.4"/>
    </reaction>
</comment>
<keyword evidence="4 12" id="KW-0347">Helicase</keyword>
<gene>
    <name evidence="16" type="ORF">FHS27_000469</name>
</gene>
<evidence type="ECO:0000256" key="1">
    <source>
        <dbReference type="ARBA" id="ARBA00009922"/>
    </source>
</evidence>
<dbReference type="Pfam" id="PF00580">
    <property type="entry name" value="UvrD-helicase"/>
    <property type="match status" value="1"/>
</dbReference>
<evidence type="ECO:0000256" key="4">
    <source>
        <dbReference type="ARBA" id="ARBA00022806"/>
    </source>
</evidence>
<dbReference type="CDD" id="cd17932">
    <property type="entry name" value="DEXQc_UvrD"/>
    <property type="match status" value="1"/>
</dbReference>
<reference evidence="16 17" key="1">
    <citation type="submission" date="2020-08" db="EMBL/GenBank/DDBJ databases">
        <title>Genomic Encyclopedia of Type Strains, Phase III (KMG-III): the genomes of soil and plant-associated and newly described type strains.</title>
        <authorList>
            <person name="Whitman W."/>
        </authorList>
    </citation>
    <scope>NUCLEOTIDE SEQUENCE [LARGE SCALE GENOMIC DNA]</scope>
    <source>
        <strain evidence="16 17">CECT 8075</strain>
    </source>
</reference>
<dbReference type="Gene3D" id="1.10.486.10">
    <property type="entry name" value="PCRA, domain 4"/>
    <property type="match status" value="1"/>
</dbReference>
<organism evidence="16 17">
    <name type="scientific">Aporhodopirellula rubra</name>
    <dbReference type="NCBI Taxonomy" id="980271"/>
    <lineage>
        <taxon>Bacteria</taxon>
        <taxon>Pseudomonadati</taxon>
        <taxon>Planctomycetota</taxon>
        <taxon>Planctomycetia</taxon>
        <taxon>Pirellulales</taxon>
        <taxon>Pirellulaceae</taxon>
        <taxon>Aporhodopirellula</taxon>
    </lineage>
</organism>
<dbReference type="GO" id="GO:0016787">
    <property type="term" value="F:hydrolase activity"/>
    <property type="evidence" value="ECO:0007669"/>
    <property type="project" value="UniProtKB-UniRule"/>
</dbReference>
<dbReference type="Pfam" id="PF13361">
    <property type="entry name" value="UvrD_C"/>
    <property type="match status" value="1"/>
</dbReference>
<feature type="domain" description="UvrD-like helicase C-terminal" evidence="15">
    <location>
        <begin position="302"/>
        <end position="578"/>
    </location>
</feature>
<feature type="domain" description="UvrD-like helicase ATP-binding" evidence="14">
    <location>
        <begin position="25"/>
        <end position="301"/>
    </location>
</feature>
<dbReference type="InterPro" id="IPR027417">
    <property type="entry name" value="P-loop_NTPase"/>
</dbReference>
<dbReference type="EMBL" id="JACHXU010000001">
    <property type="protein sequence ID" value="MBB3204705.1"/>
    <property type="molecule type" value="Genomic_DNA"/>
</dbReference>
<dbReference type="GO" id="GO:0005524">
    <property type="term" value="F:ATP binding"/>
    <property type="evidence" value="ECO:0007669"/>
    <property type="project" value="UniProtKB-UniRule"/>
</dbReference>
<dbReference type="GO" id="GO:0003677">
    <property type="term" value="F:DNA binding"/>
    <property type="evidence" value="ECO:0007669"/>
    <property type="project" value="UniProtKB-KW"/>
</dbReference>
<evidence type="ECO:0000256" key="6">
    <source>
        <dbReference type="ARBA" id="ARBA00023125"/>
    </source>
</evidence>
<evidence type="ECO:0000256" key="7">
    <source>
        <dbReference type="ARBA" id="ARBA00023235"/>
    </source>
</evidence>
<sequence length="829" mass="93260">MTAVFRSCPFPAGSGILIDMDAITKNLTPAQADAVTHVDGPLLIIAGPGSGKTRVVTHRIAYMLNQGVRPWQIAALTFTNKAADEMRMRVNLLAPDQPVWMGTFHRFCAQQLRRYASFVGLSENYSIYDMADSRSAMKRAIQAAGVSTSHATPEQISSAISKAKNRLITPESMQQQSGRASDTVAARVYPVYQEQLLLANAVDFDDLLYHFARLLRENPEVRGELDAKLKYIMVDEYQDTNLAQYAIVRAMSVDHPNLAVTGDPDQSIYGWRGADLNNILDFEKDYPNVKTVRLEQNYRSTPNILAVADQLIRHNRRRKSKELFTDNPDGDNVILRQYQDGYEEADAIADEIAAQMIAGNAEPRDFAIFCRMNALTRSLEHALRNRGLPYQIVNGVEFYQRKEVKDLLAYLHLINNPSHDVALQRVINTPTRSIGATTVGRLQKFADDQRIPMLEAARRADEIDTLSKRSKTMVRSFVSLYERLRKKATESLEDLVRYLVEETKYIAFLERTSVEKEDSNPIENVDEFLSAAVEFDRMHPEDGSLEAFLEQVALVSDTDKFEDSNNRVTLMTLHAAKGLEFPRVFVIAVEDDLLPHYRSKQDDQQLEEERRLLFVGITRAKQWLQLSYAKRRSMRGDIRVAIPSMFLSELPRADMNVIESFADRDFFDDSGDDSYPDSWDLVQEPAPEEEGEMEYKADAAAEPEESAKQPKPSPSAVDRLPSTVSDSVSVIPDVYMDPPTSKSKPKQRVVPIAAALTTASEMMSSDRVPLGAYREGCTVRHPEYGEGTITELTGRGPKRTAKIRFSDGEPEQTFRLAFAKLELVDASGA</sequence>
<evidence type="ECO:0000259" key="15">
    <source>
        <dbReference type="PROSITE" id="PS51217"/>
    </source>
</evidence>
<dbReference type="InterPro" id="IPR000212">
    <property type="entry name" value="DNA_helicase_UvrD/REP"/>
</dbReference>
<evidence type="ECO:0000256" key="9">
    <source>
        <dbReference type="ARBA" id="ARBA00034808"/>
    </source>
</evidence>
<keyword evidence="7" id="KW-0413">Isomerase</keyword>
<evidence type="ECO:0000313" key="17">
    <source>
        <dbReference type="Proteomes" id="UP000536179"/>
    </source>
</evidence>
<dbReference type="PANTHER" id="PTHR11070:SF2">
    <property type="entry name" value="ATP-DEPENDENT DNA HELICASE SRS2"/>
    <property type="match status" value="1"/>
</dbReference>
<evidence type="ECO:0000256" key="12">
    <source>
        <dbReference type="PROSITE-ProRule" id="PRU00560"/>
    </source>
</evidence>
<name>A0A7W5DUC0_9BACT</name>
<dbReference type="FunFam" id="1.10.486.10:FF:000003">
    <property type="entry name" value="ATP-dependent DNA helicase"/>
    <property type="match status" value="1"/>
</dbReference>
<dbReference type="PANTHER" id="PTHR11070">
    <property type="entry name" value="UVRD / RECB / PCRA DNA HELICASE FAMILY MEMBER"/>
    <property type="match status" value="1"/>
</dbReference>
<dbReference type="GO" id="GO:0043138">
    <property type="term" value="F:3'-5' DNA helicase activity"/>
    <property type="evidence" value="ECO:0007669"/>
    <property type="project" value="UniProtKB-EC"/>
</dbReference>
<keyword evidence="3 12" id="KW-0378">Hydrolase</keyword>
<evidence type="ECO:0000256" key="3">
    <source>
        <dbReference type="ARBA" id="ARBA00022801"/>
    </source>
</evidence>
<dbReference type="Proteomes" id="UP000536179">
    <property type="component" value="Unassembled WGS sequence"/>
</dbReference>
<evidence type="ECO:0000259" key="14">
    <source>
        <dbReference type="PROSITE" id="PS51198"/>
    </source>
</evidence>
<dbReference type="FunFam" id="1.10.10.160:FF:000001">
    <property type="entry name" value="ATP-dependent DNA helicase"/>
    <property type="match status" value="1"/>
</dbReference>
<dbReference type="Gene3D" id="3.40.50.300">
    <property type="entry name" value="P-loop containing nucleotide triphosphate hydrolases"/>
    <property type="match status" value="2"/>
</dbReference>
<dbReference type="PROSITE" id="PS51198">
    <property type="entry name" value="UVRD_HELICASE_ATP_BIND"/>
    <property type="match status" value="1"/>
</dbReference>
<comment type="catalytic activity">
    <reaction evidence="8">
        <text>Couples ATP hydrolysis with the unwinding of duplex DNA by translocating in the 3'-5' direction.</text>
        <dbReference type="EC" id="5.6.2.4"/>
    </reaction>
</comment>